<sequence length="129" mass="14209">MAPILPLAPSPPSMATPPASTSLCSPHRPVPDIPPLRHAALIKRTAVKRQVNIQIVFMFIVLLALSSGSTIGSSICSWFFTDKQWYLLETTSLSGRATGFIEDILTFIILYNNLIPISLIITMKVIKFQ</sequence>
<name>W4JZL2_HETIT</name>
<evidence type="ECO:0000313" key="4">
    <source>
        <dbReference type="Proteomes" id="UP000030671"/>
    </source>
</evidence>
<keyword evidence="2" id="KW-0812">Transmembrane</keyword>
<dbReference type="PANTHER" id="PTHR24092:SF150">
    <property type="entry name" value="PHOSPHOLIPID-TRANSPORTING ATPASE"/>
    <property type="match status" value="1"/>
</dbReference>
<dbReference type="InParanoid" id="W4JZL2"/>
<evidence type="ECO:0000313" key="3">
    <source>
        <dbReference type="EMBL" id="ETW78276.1"/>
    </source>
</evidence>
<feature type="compositionally biased region" description="Pro residues" evidence="1">
    <location>
        <begin position="1"/>
        <end position="15"/>
    </location>
</feature>
<dbReference type="EMBL" id="KI925462">
    <property type="protein sequence ID" value="ETW78276.1"/>
    <property type="molecule type" value="Genomic_DNA"/>
</dbReference>
<proteinExistence type="predicted"/>
<dbReference type="PANTHER" id="PTHR24092">
    <property type="entry name" value="PROBABLE PHOSPHOLIPID-TRANSPORTING ATPASE"/>
    <property type="match status" value="1"/>
</dbReference>
<reference evidence="3 4" key="1">
    <citation type="journal article" date="2012" name="New Phytol.">
        <title>Insight into trade-off between wood decay and parasitism from the genome of a fungal forest pathogen.</title>
        <authorList>
            <person name="Olson A."/>
            <person name="Aerts A."/>
            <person name="Asiegbu F."/>
            <person name="Belbahri L."/>
            <person name="Bouzid O."/>
            <person name="Broberg A."/>
            <person name="Canback B."/>
            <person name="Coutinho P.M."/>
            <person name="Cullen D."/>
            <person name="Dalman K."/>
            <person name="Deflorio G."/>
            <person name="van Diepen L.T."/>
            <person name="Dunand C."/>
            <person name="Duplessis S."/>
            <person name="Durling M."/>
            <person name="Gonthier P."/>
            <person name="Grimwood J."/>
            <person name="Fossdal C.G."/>
            <person name="Hansson D."/>
            <person name="Henrissat B."/>
            <person name="Hietala A."/>
            <person name="Himmelstrand K."/>
            <person name="Hoffmeister D."/>
            <person name="Hogberg N."/>
            <person name="James T.Y."/>
            <person name="Karlsson M."/>
            <person name="Kohler A."/>
            <person name="Kues U."/>
            <person name="Lee Y.H."/>
            <person name="Lin Y.C."/>
            <person name="Lind M."/>
            <person name="Lindquist E."/>
            <person name="Lombard V."/>
            <person name="Lucas S."/>
            <person name="Lunden K."/>
            <person name="Morin E."/>
            <person name="Murat C."/>
            <person name="Park J."/>
            <person name="Raffaello T."/>
            <person name="Rouze P."/>
            <person name="Salamov A."/>
            <person name="Schmutz J."/>
            <person name="Solheim H."/>
            <person name="Stahlberg J."/>
            <person name="Velez H."/>
            <person name="de Vries R.P."/>
            <person name="Wiebenga A."/>
            <person name="Woodward S."/>
            <person name="Yakovlev I."/>
            <person name="Garbelotto M."/>
            <person name="Martin F."/>
            <person name="Grigoriev I.V."/>
            <person name="Stenlid J."/>
        </authorList>
    </citation>
    <scope>NUCLEOTIDE SEQUENCE [LARGE SCALE GENOMIC DNA]</scope>
    <source>
        <strain evidence="3 4">TC 32-1</strain>
    </source>
</reference>
<dbReference type="AlphaFoldDB" id="W4JZL2"/>
<dbReference type="GO" id="GO:0005802">
    <property type="term" value="C:trans-Golgi network"/>
    <property type="evidence" value="ECO:0007669"/>
    <property type="project" value="TreeGrafter"/>
</dbReference>
<dbReference type="SUPFAM" id="SSF81665">
    <property type="entry name" value="Calcium ATPase, transmembrane domain M"/>
    <property type="match status" value="1"/>
</dbReference>
<dbReference type="GO" id="GO:0006892">
    <property type="term" value="P:post-Golgi vesicle-mediated transport"/>
    <property type="evidence" value="ECO:0007669"/>
    <property type="project" value="TreeGrafter"/>
</dbReference>
<keyword evidence="2" id="KW-0472">Membrane</keyword>
<gene>
    <name evidence="3" type="ORF">HETIRDRAFT_454273</name>
</gene>
<feature type="transmembrane region" description="Helical" evidence="2">
    <location>
        <begin position="100"/>
        <end position="121"/>
    </location>
</feature>
<dbReference type="GO" id="GO:0140326">
    <property type="term" value="F:ATPase-coupled intramembrane lipid transporter activity"/>
    <property type="evidence" value="ECO:0007669"/>
    <property type="project" value="TreeGrafter"/>
</dbReference>
<dbReference type="OrthoDB" id="377733at2759"/>
<dbReference type="GO" id="GO:0005886">
    <property type="term" value="C:plasma membrane"/>
    <property type="evidence" value="ECO:0007669"/>
    <property type="project" value="TreeGrafter"/>
</dbReference>
<dbReference type="GO" id="GO:0032456">
    <property type="term" value="P:endocytic recycling"/>
    <property type="evidence" value="ECO:0007669"/>
    <property type="project" value="TreeGrafter"/>
</dbReference>
<dbReference type="KEGG" id="hir:HETIRDRAFT_454273"/>
<dbReference type="STRING" id="747525.W4JZL2"/>
<dbReference type="HOGENOM" id="CLU_1949092_0_0_1"/>
<accession>W4JZL2</accession>
<dbReference type="InterPro" id="IPR023298">
    <property type="entry name" value="ATPase_P-typ_TM_dom_sf"/>
</dbReference>
<dbReference type="GeneID" id="20676488"/>
<feature type="transmembrane region" description="Helical" evidence="2">
    <location>
        <begin position="53"/>
        <end position="80"/>
    </location>
</feature>
<protein>
    <submittedName>
        <fullName evidence="3">P-type ATPase</fullName>
    </submittedName>
</protein>
<evidence type="ECO:0000256" key="2">
    <source>
        <dbReference type="SAM" id="Phobius"/>
    </source>
</evidence>
<feature type="region of interest" description="Disordered" evidence="1">
    <location>
        <begin position="1"/>
        <end position="21"/>
    </location>
</feature>
<keyword evidence="4" id="KW-1185">Reference proteome</keyword>
<dbReference type="Proteomes" id="UP000030671">
    <property type="component" value="Unassembled WGS sequence"/>
</dbReference>
<dbReference type="RefSeq" id="XP_009550259.1">
    <property type="nucleotide sequence ID" value="XM_009551964.1"/>
</dbReference>
<dbReference type="eggNOG" id="KOG0206">
    <property type="taxonomic scope" value="Eukaryota"/>
</dbReference>
<evidence type="ECO:0000256" key="1">
    <source>
        <dbReference type="SAM" id="MobiDB-lite"/>
    </source>
</evidence>
<organism evidence="3 4">
    <name type="scientific">Heterobasidion irregulare (strain TC 32-1)</name>
    <dbReference type="NCBI Taxonomy" id="747525"/>
    <lineage>
        <taxon>Eukaryota</taxon>
        <taxon>Fungi</taxon>
        <taxon>Dikarya</taxon>
        <taxon>Basidiomycota</taxon>
        <taxon>Agaricomycotina</taxon>
        <taxon>Agaricomycetes</taxon>
        <taxon>Russulales</taxon>
        <taxon>Bondarzewiaceae</taxon>
        <taxon>Heterobasidion</taxon>
        <taxon>Heterobasidion annosum species complex</taxon>
    </lineage>
</organism>
<keyword evidence="2" id="KW-1133">Transmembrane helix</keyword>
<dbReference type="GO" id="GO:0045332">
    <property type="term" value="P:phospholipid translocation"/>
    <property type="evidence" value="ECO:0007669"/>
    <property type="project" value="TreeGrafter"/>
</dbReference>